<accession>A0A1M6C2G4</accession>
<evidence type="ECO:0000313" key="1">
    <source>
        <dbReference type="EMBL" id="SHI55001.1"/>
    </source>
</evidence>
<dbReference type="AlphaFoldDB" id="A0A1M6C2G4"/>
<keyword evidence="2" id="KW-1185">Reference proteome</keyword>
<sequence>MLDPKYCVFIIILIVTPTMKIKRKVIKEIYKDLFKDIYGTY</sequence>
<organism evidence="1 2">
    <name type="scientific">Mesonia phycicola</name>
    <dbReference type="NCBI Taxonomy" id="579105"/>
    <lineage>
        <taxon>Bacteria</taxon>
        <taxon>Pseudomonadati</taxon>
        <taxon>Bacteroidota</taxon>
        <taxon>Flavobacteriia</taxon>
        <taxon>Flavobacteriales</taxon>
        <taxon>Flavobacteriaceae</taxon>
        <taxon>Mesonia</taxon>
    </lineage>
</organism>
<dbReference type="Proteomes" id="UP000184225">
    <property type="component" value="Unassembled WGS sequence"/>
</dbReference>
<protein>
    <submittedName>
        <fullName evidence="1">Uncharacterized protein</fullName>
    </submittedName>
</protein>
<dbReference type="EMBL" id="FQYY01000002">
    <property type="protein sequence ID" value="SHI55001.1"/>
    <property type="molecule type" value="Genomic_DNA"/>
</dbReference>
<evidence type="ECO:0000313" key="2">
    <source>
        <dbReference type="Proteomes" id="UP000184225"/>
    </source>
</evidence>
<gene>
    <name evidence="1" type="ORF">SAMN04488096_102327</name>
</gene>
<name>A0A1M6C2G4_9FLAO</name>
<dbReference type="STRING" id="579105.SAMN04488096_102327"/>
<reference evidence="1 2" key="1">
    <citation type="submission" date="2016-11" db="EMBL/GenBank/DDBJ databases">
        <authorList>
            <person name="Jaros S."/>
            <person name="Januszkiewicz K."/>
            <person name="Wedrychowicz H."/>
        </authorList>
    </citation>
    <scope>NUCLEOTIDE SEQUENCE [LARGE SCALE GENOMIC DNA]</scope>
    <source>
        <strain evidence="1 2">DSM 21425</strain>
    </source>
</reference>
<proteinExistence type="predicted"/>